<accession>A0ABP0FN80</accession>
<reference evidence="1 2" key="1">
    <citation type="submission" date="2024-02" db="EMBL/GenBank/DDBJ databases">
        <authorList>
            <person name="Daric V."/>
            <person name="Darras S."/>
        </authorList>
    </citation>
    <scope>NUCLEOTIDE SEQUENCE [LARGE SCALE GENOMIC DNA]</scope>
</reference>
<gene>
    <name evidence="1" type="ORF">CVLEPA_LOCUS11336</name>
</gene>
<evidence type="ECO:0000313" key="1">
    <source>
        <dbReference type="EMBL" id="CAK8681099.1"/>
    </source>
</evidence>
<keyword evidence="2" id="KW-1185">Reference proteome</keyword>
<protein>
    <submittedName>
        <fullName evidence="1">Uncharacterized protein</fullName>
    </submittedName>
</protein>
<dbReference type="Proteomes" id="UP001642483">
    <property type="component" value="Unassembled WGS sequence"/>
</dbReference>
<sequence>MDPWLRNFAFKNGLHETFIKRIEVATVTVHDLPSSLQEVGTNISPFSFKDRKLLERFFGTAMEQFLVEVNSGLL</sequence>
<organism evidence="1 2">
    <name type="scientific">Clavelina lepadiformis</name>
    <name type="common">Light-bulb sea squirt</name>
    <name type="synonym">Ascidia lepadiformis</name>
    <dbReference type="NCBI Taxonomy" id="159417"/>
    <lineage>
        <taxon>Eukaryota</taxon>
        <taxon>Metazoa</taxon>
        <taxon>Chordata</taxon>
        <taxon>Tunicata</taxon>
        <taxon>Ascidiacea</taxon>
        <taxon>Aplousobranchia</taxon>
        <taxon>Clavelinidae</taxon>
        <taxon>Clavelina</taxon>
    </lineage>
</organism>
<dbReference type="EMBL" id="CAWYQH010000079">
    <property type="protein sequence ID" value="CAK8681099.1"/>
    <property type="molecule type" value="Genomic_DNA"/>
</dbReference>
<evidence type="ECO:0000313" key="2">
    <source>
        <dbReference type="Proteomes" id="UP001642483"/>
    </source>
</evidence>
<comment type="caution">
    <text evidence="1">The sequence shown here is derived from an EMBL/GenBank/DDBJ whole genome shotgun (WGS) entry which is preliminary data.</text>
</comment>
<proteinExistence type="predicted"/>
<name>A0ABP0FN80_CLALP</name>